<evidence type="ECO:0000259" key="6">
    <source>
        <dbReference type="Pfam" id="PF04545"/>
    </source>
</evidence>
<dbReference type="PRINTS" id="PR00046">
    <property type="entry name" value="SIGMA70FCT"/>
</dbReference>
<keyword evidence="3" id="KW-0238">DNA-binding</keyword>
<dbReference type="InterPro" id="IPR007630">
    <property type="entry name" value="RNA_pol_sigma70_r4"/>
</dbReference>
<dbReference type="PANTHER" id="PTHR30603">
    <property type="entry name" value="RNA POLYMERASE SIGMA FACTOR RPO"/>
    <property type="match status" value="1"/>
</dbReference>
<evidence type="ECO:0000313" key="7">
    <source>
        <dbReference type="EMBL" id="CAB4150529.1"/>
    </source>
</evidence>
<evidence type="ECO:0000259" key="5">
    <source>
        <dbReference type="Pfam" id="PF04542"/>
    </source>
</evidence>
<evidence type="ECO:0000256" key="4">
    <source>
        <dbReference type="ARBA" id="ARBA00023163"/>
    </source>
</evidence>
<dbReference type="InterPro" id="IPR000943">
    <property type="entry name" value="RNA_pol_sigma70"/>
</dbReference>
<dbReference type="Pfam" id="PF04545">
    <property type="entry name" value="Sigma70_r4"/>
    <property type="match status" value="1"/>
</dbReference>
<dbReference type="GO" id="GO:0003677">
    <property type="term" value="F:DNA binding"/>
    <property type="evidence" value="ECO:0007669"/>
    <property type="project" value="UniProtKB-KW"/>
</dbReference>
<proteinExistence type="predicted"/>
<dbReference type="Pfam" id="PF04542">
    <property type="entry name" value="Sigma70_r2"/>
    <property type="match status" value="1"/>
</dbReference>
<keyword evidence="1" id="KW-0805">Transcription regulation</keyword>
<dbReference type="EMBL" id="LR797473">
    <property type="protein sequence ID" value="CAB4218871.1"/>
    <property type="molecule type" value="Genomic_DNA"/>
</dbReference>
<protein>
    <submittedName>
        <fullName evidence="12">RpoD DNA-directed RNA polymerase, sigma subunit (Sigma70/sigma32)</fullName>
    </submittedName>
</protein>
<keyword evidence="12" id="KW-0240">DNA-directed RNA polymerase</keyword>
<dbReference type="PANTHER" id="PTHR30603:SF47">
    <property type="entry name" value="RNA POLYMERASE SIGMA FACTOR SIGD, CHLOROPLASTIC"/>
    <property type="match status" value="1"/>
</dbReference>
<organism evidence="12">
    <name type="scientific">uncultured Caudovirales phage</name>
    <dbReference type="NCBI Taxonomy" id="2100421"/>
    <lineage>
        <taxon>Viruses</taxon>
        <taxon>Duplodnaviria</taxon>
        <taxon>Heunggongvirae</taxon>
        <taxon>Uroviricota</taxon>
        <taxon>Caudoviricetes</taxon>
        <taxon>Peduoviridae</taxon>
        <taxon>Maltschvirus</taxon>
        <taxon>Maltschvirus maltsch</taxon>
    </lineage>
</organism>
<dbReference type="GO" id="GO:0000428">
    <property type="term" value="C:DNA-directed RNA polymerase complex"/>
    <property type="evidence" value="ECO:0007669"/>
    <property type="project" value="UniProtKB-KW"/>
</dbReference>
<gene>
    <name evidence="8" type="ORF">UFOVP1093_8</name>
    <name evidence="9" type="ORF">UFOVP1340_7</name>
    <name evidence="10" type="ORF">UFOVP1448_16</name>
    <name evidence="12" type="ORF">UFOVP1538_19</name>
    <name evidence="11" type="ORF">UFOVP1600_42</name>
    <name evidence="7" type="ORF">UFOVP569_43</name>
</gene>
<dbReference type="InterPro" id="IPR014284">
    <property type="entry name" value="RNA_pol_sigma-70_dom"/>
</dbReference>
<sequence>MLRRLRLEQYRLLTRQEEYFLVYCYQNDISKRQVADAVVLCNMGLIRTMAAKHLNRGLPYDDLINAGMSAVLVVLDRFDVSQNNRLSTVLVPWIHQHMGRSVNNYGKVIRIPDHMCAKVVNYSKHESAFQLSHGRMPSIEEMHIVLGLPMATLKTIKHAIEMEPISIDSTVLHKTGKQLDNMTIEEIVTRDTESDAPYQTVLAEHPSGSISLALSLLDQRELFCVVKSHGLDGHDKETYQQIGKSLGVTRGRVDQILQKAYAKIRDSGFTLEDFA</sequence>
<dbReference type="InterPro" id="IPR013324">
    <property type="entry name" value="RNA_pol_sigma_r3/r4-like"/>
</dbReference>
<reference evidence="12" key="1">
    <citation type="submission" date="2020-05" db="EMBL/GenBank/DDBJ databases">
        <authorList>
            <person name="Chiriac C."/>
            <person name="Salcher M."/>
            <person name="Ghai R."/>
            <person name="Kavagutti S V."/>
        </authorList>
    </citation>
    <scope>NUCLEOTIDE SEQUENCE</scope>
</reference>
<evidence type="ECO:0000313" key="11">
    <source>
        <dbReference type="EMBL" id="CAB4218871.1"/>
    </source>
</evidence>
<evidence type="ECO:0000256" key="1">
    <source>
        <dbReference type="ARBA" id="ARBA00023015"/>
    </source>
</evidence>
<dbReference type="InterPro" id="IPR007627">
    <property type="entry name" value="RNA_pol_sigma70_r2"/>
</dbReference>
<dbReference type="GO" id="GO:0006352">
    <property type="term" value="P:DNA-templated transcription initiation"/>
    <property type="evidence" value="ECO:0007669"/>
    <property type="project" value="InterPro"/>
</dbReference>
<dbReference type="Gene3D" id="1.10.10.10">
    <property type="entry name" value="Winged helix-like DNA-binding domain superfamily/Winged helix DNA-binding domain"/>
    <property type="match status" value="2"/>
</dbReference>
<evidence type="ECO:0000256" key="2">
    <source>
        <dbReference type="ARBA" id="ARBA00023082"/>
    </source>
</evidence>
<name>A0A6J7XAY6_9CAUD</name>
<feature type="domain" description="RNA polymerase sigma-70 region 4" evidence="6">
    <location>
        <begin position="213"/>
        <end position="265"/>
    </location>
</feature>
<evidence type="ECO:0000313" key="12">
    <source>
        <dbReference type="EMBL" id="CAB5228289.1"/>
    </source>
</evidence>
<evidence type="ECO:0000313" key="8">
    <source>
        <dbReference type="EMBL" id="CAB4182599.1"/>
    </source>
</evidence>
<dbReference type="SUPFAM" id="SSF88946">
    <property type="entry name" value="Sigma2 domain of RNA polymerase sigma factors"/>
    <property type="match status" value="1"/>
</dbReference>
<dbReference type="SUPFAM" id="SSF88659">
    <property type="entry name" value="Sigma3 and sigma4 domains of RNA polymerase sigma factors"/>
    <property type="match status" value="1"/>
</dbReference>
<dbReference type="InterPro" id="IPR013325">
    <property type="entry name" value="RNA_pol_sigma_r2"/>
</dbReference>
<dbReference type="Gene3D" id="1.10.601.10">
    <property type="entry name" value="RNA Polymerase Primary Sigma Factor"/>
    <property type="match status" value="1"/>
</dbReference>
<dbReference type="EMBL" id="LR797290">
    <property type="protein sequence ID" value="CAB4199680.1"/>
    <property type="molecule type" value="Genomic_DNA"/>
</dbReference>
<feature type="domain" description="RNA polymerase sigma-70 region 2" evidence="5">
    <location>
        <begin position="41"/>
        <end position="98"/>
    </location>
</feature>
<dbReference type="NCBIfam" id="TIGR02937">
    <property type="entry name" value="sigma70-ECF"/>
    <property type="match status" value="1"/>
</dbReference>
<dbReference type="EMBL" id="LR796542">
    <property type="protein sequence ID" value="CAB4150529.1"/>
    <property type="molecule type" value="Genomic_DNA"/>
</dbReference>
<keyword evidence="2" id="KW-0731">Sigma factor</keyword>
<dbReference type="GO" id="GO:0016987">
    <property type="term" value="F:sigma factor activity"/>
    <property type="evidence" value="ECO:0007669"/>
    <property type="project" value="UniProtKB-KW"/>
</dbReference>
<evidence type="ECO:0000313" key="9">
    <source>
        <dbReference type="EMBL" id="CAB4199680.1"/>
    </source>
</evidence>
<evidence type="ECO:0000256" key="3">
    <source>
        <dbReference type="ARBA" id="ARBA00023125"/>
    </source>
</evidence>
<keyword evidence="4" id="KW-0804">Transcription</keyword>
<dbReference type="InterPro" id="IPR050239">
    <property type="entry name" value="Sigma-70_RNA_pol_init_factors"/>
</dbReference>
<dbReference type="EMBL" id="LR797396">
    <property type="protein sequence ID" value="CAB4213426.1"/>
    <property type="molecule type" value="Genomic_DNA"/>
</dbReference>
<dbReference type="EMBL" id="LR797031">
    <property type="protein sequence ID" value="CAB4182599.1"/>
    <property type="molecule type" value="Genomic_DNA"/>
</dbReference>
<dbReference type="InterPro" id="IPR036388">
    <property type="entry name" value="WH-like_DNA-bd_sf"/>
</dbReference>
<accession>A0A6J7XAY6</accession>
<evidence type="ECO:0000313" key="10">
    <source>
        <dbReference type="EMBL" id="CAB4213426.1"/>
    </source>
</evidence>
<dbReference type="EMBL" id="LR798387">
    <property type="protein sequence ID" value="CAB5228289.1"/>
    <property type="molecule type" value="Genomic_DNA"/>
</dbReference>